<evidence type="ECO:0000256" key="8">
    <source>
        <dbReference type="ARBA" id="ARBA00023136"/>
    </source>
</evidence>
<keyword evidence="4" id="KW-0106">Calcium</keyword>
<evidence type="ECO:0000256" key="3">
    <source>
        <dbReference type="ARBA" id="ARBA00022692"/>
    </source>
</evidence>
<dbReference type="Gene3D" id="1.10.287.70">
    <property type="match status" value="1"/>
</dbReference>
<feature type="transmembrane region" description="Helical" evidence="11">
    <location>
        <begin position="15"/>
        <end position="32"/>
    </location>
</feature>
<evidence type="ECO:0000256" key="9">
    <source>
        <dbReference type="ARBA" id="ARBA00023180"/>
    </source>
</evidence>
<accession>A0A6S6TQU9</accession>
<keyword evidence="7" id="KW-0406">Ion transport</keyword>
<keyword evidence="5" id="KW-0851">Voltage-gated channel</keyword>
<keyword evidence="2" id="KW-0813">Transport</keyword>
<evidence type="ECO:0000256" key="7">
    <source>
        <dbReference type="ARBA" id="ARBA00023065"/>
    </source>
</evidence>
<evidence type="ECO:0000256" key="4">
    <source>
        <dbReference type="ARBA" id="ARBA00022837"/>
    </source>
</evidence>
<keyword evidence="10" id="KW-0407">Ion channel</keyword>
<dbReference type="InterPro" id="IPR027359">
    <property type="entry name" value="Volt_channel_dom_sf"/>
</dbReference>
<keyword evidence="6 11" id="KW-1133">Transmembrane helix</keyword>
<gene>
    <name evidence="13" type="ORF">HELGO_WM43091</name>
</gene>
<dbReference type="GO" id="GO:0008331">
    <property type="term" value="F:high voltage-gated calcium channel activity"/>
    <property type="evidence" value="ECO:0007669"/>
    <property type="project" value="TreeGrafter"/>
</dbReference>
<feature type="transmembrane region" description="Helical" evidence="11">
    <location>
        <begin position="215"/>
        <end position="236"/>
    </location>
</feature>
<proteinExistence type="predicted"/>
<evidence type="ECO:0000313" key="13">
    <source>
        <dbReference type="EMBL" id="CAA6817416.1"/>
    </source>
</evidence>
<evidence type="ECO:0000256" key="2">
    <source>
        <dbReference type="ARBA" id="ARBA00022448"/>
    </source>
</evidence>
<keyword evidence="9" id="KW-0325">Glycoprotein</keyword>
<evidence type="ECO:0000259" key="12">
    <source>
        <dbReference type="Pfam" id="PF00520"/>
    </source>
</evidence>
<keyword evidence="8 11" id="KW-0472">Membrane</keyword>
<sequence length="283" mass="32805">MRMNPLKKIFLNDKIILALISINAVIIFLQGFPIRTIGLEMHHFLMLVDDLISGCFLIEVCVKGRHFGFKEYLKTTWNKFDVGLILLSLPPLIARMFIDYETANIGFLLVFRVFRIFKFFRFIQFFPQVEHIFNSIREAMRASFMVLIGFFLFVFIMSILSCYMYQDIAPEFFGDPIISYYSMFKVFTIEGWNTIPEVINESGKVNIYQAFFTKLYFIIILVFGGVIGLSIVNSIFVDAMVSDNNDELEEKVNLVQKDVERLEGKVDRILALLEAQKKPPSGL</sequence>
<dbReference type="SUPFAM" id="SSF81324">
    <property type="entry name" value="Voltage-gated potassium channels"/>
    <property type="match status" value="1"/>
</dbReference>
<organism evidence="13">
    <name type="scientific">uncultured Aureispira sp</name>
    <dbReference type="NCBI Taxonomy" id="1331704"/>
    <lineage>
        <taxon>Bacteria</taxon>
        <taxon>Pseudomonadati</taxon>
        <taxon>Bacteroidota</taxon>
        <taxon>Saprospiria</taxon>
        <taxon>Saprospirales</taxon>
        <taxon>Saprospiraceae</taxon>
        <taxon>Aureispira</taxon>
        <taxon>environmental samples</taxon>
    </lineage>
</organism>
<comment type="subcellular location">
    <subcellularLocation>
        <location evidence="1">Membrane</location>
        <topology evidence="1">Multi-pass membrane protein</topology>
    </subcellularLocation>
</comment>
<reference evidence="13" key="1">
    <citation type="submission" date="2020-01" db="EMBL/GenBank/DDBJ databases">
        <authorList>
            <person name="Meier V. D."/>
            <person name="Meier V D."/>
        </authorList>
    </citation>
    <scope>NUCLEOTIDE SEQUENCE</scope>
    <source>
        <strain evidence="13">HLG_WM_MAG_10</strain>
    </source>
</reference>
<name>A0A6S6TQU9_9BACT</name>
<evidence type="ECO:0000256" key="5">
    <source>
        <dbReference type="ARBA" id="ARBA00022882"/>
    </source>
</evidence>
<evidence type="ECO:0000256" key="6">
    <source>
        <dbReference type="ARBA" id="ARBA00022989"/>
    </source>
</evidence>
<keyword evidence="3 11" id="KW-0812">Transmembrane</keyword>
<dbReference type="Gene3D" id="1.20.120.350">
    <property type="entry name" value="Voltage-gated potassium channels. Chain C"/>
    <property type="match status" value="1"/>
</dbReference>
<dbReference type="InterPro" id="IPR005821">
    <property type="entry name" value="Ion_trans_dom"/>
</dbReference>
<evidence type="ECO:0000256" key="10">
    <source>
        <dbReference type="ARBA" id="ARBA00023303"/>
    </source>
</evidence>
<feature type="domain" description="Ion transport" evidence="12">
    <location>
        <begin position="15"/>
        <end position="243"/>
    </location>
</feature>
<evidence type="ECO:0000256" key="11">
    <source>
        <dbReference type="SAM" id="Phobius"/>
    </source>
</evidence>
<dbReference type="InterPro" id="IPR050599">
    <property type="entry name" value="VDCC_alpha-1_subunit"/>
</dbReference>
<dbReference type="Pfam" id="PF00520">
    <property type="entry name" value="Ion_trans"/>
    <property type="match status" value="1"/>
</dbReference>
<dbReference type="PANTHER" id="PTHR45628:SF7">
    <property type="entry name" value="VOLTAGE-DEPENDENT CALCIUM CHANNEL TYPE A SUBUNIT ALPHA-1"/>
    <property type="match status" value="1"/>
</dbReference>
<protein>
    <submittedName>
        <fullName evidence="13">Ion transport protein</fullName>
    </submittedName>
</protein>
<dbReference type="PANTHER" id="PTHR45628">
    <property type="entry name" value="VOLTAGE-DEPENDENT CALCIUM CHANNEL TYPE A SUBUNIT ALPHA-1"/>
    <property type="match status" value="1"/>
</dbReference>
<feature type="transmembrane region" description="Helical" evidence="11">
    <location>
        <begin position="144"/>
        <end position="166"/>
    </location>
</feature>
<dbReference type="EMBL" id="CACVAQ010000251">
    <property type="protein sequence ID" value="CAA6817416.1"/>
    <property type="molecule type" value="Genomic_DNA"/>
</dbReference>
<dbReference type="GO" id="GO:0005891">
    <property type="term" value="C:voltage-gated calcium channel complex"/>
    <property type="evidence" value="ECO:0007669"/>
    <property type="project" value="TreeGrafter"/>
</dbReference>
<dbReference type="GO" id="GO:0098703">
    <property type="term" value="P:calcium ion import across plasma membrane"/>
    <property type="evidence" value="ECO:0007669"/>
    <property type="project" value="TreeGrafter"/>
</dbReference>
<evidence type="ECO:0000256" key="1">
    <source>
        <dbReference type="ARBA" id="ARBA00004141"/>
    </source>
</evidence>
<dbReference type="AlphaFoldDB" id="A0A6S6TQU9"/>